<dbReference type="Gene3D" id="3.100.10.20">
    <property type="entry name" value="CRISPR-associated endonuclease Cas1, N-terminal domain"/>
    <property type="match status" value="1"/>
</dbReference>
<dbReference type="GO" id="GO:0003677">
    <property type="term" value="F:DNA binding"/>
    <property type="evidence" value="ECO:0007669"/>
    <property type="project" value="UniProtKB-KW"/>
</dbReference>
<gene>
    <name evidence="10" type="primary">cas1</name>
    <name evidence="11" type="ORF">B4O97_15425</name>
</gene>
<feature type="binding site" evidence="10">
    <location>
        <position position="234"/>
    </location>
    <ligand>
        <name>Mn(2+)</name>
        <dbReference type="ChEBI" id="CHEBI:29035"/>
    </ligand>
</feature>
<dbReference type="PANTHER" id="PTHR34353:SF2">
    <property type="entry name" value="CRISPR-ASSOCIATED ENDONUCLEASE CAS1 1"/>
    <property type="match status" value="1"/>
</dbReference>
<keyword evidence="6 10" id="KW-0051">Antiviral defense</keyword>
<dbReference type="GO" id="GO:0051607">
    <property type="term" value="P:defense response to virus"/>
    <property type="evidence" value="ECO:0007669"/>
    <property type="project" value="UniProtKB-UniRule"/>
</dbReference>
<accession>A0A1Y1RVY1</accession>
<evidence type="ECO:0000256" key="9">
    <source>
        <dbReference type="ARBA" id="ARBA00038592"/>
    </source>
</evidence>
<dbReference type="Gene3D" id="1.20.120.920">
    <property type="entry name" value="CRISPR-associated endonuclease Cas1, C-terminal domain"/>
    <property type="match status" value="1"/>
</dbReference>
<dbReference type="CDD" id="cd09721">
    <property type="entry name" value="Cas1_I-C"/>
    <property type="match status" value="1"/>
</dbReference>
<keyword evidence="3 10" id="KW-0255">Endonuclease</keyword>
<evidence type="ECO:0000256" key="7">
    <source>
        <dbReference type="ARBA" id="ARBA00023125"/>
    </source>
</evidence>
<dbReference type="InterPro" id="IPR050646">
    <property type="entry name" value="Cas1"/>
</dbReference>
<evidence type="ECO:0000256" key="3">
    <source>
        <dbReference type="ARBA" id="ARBA00022759"/>
    </source>
</evidence>
<organism evidence="11 12">
    <name type="scientific">Marispirochaeta aestuarii</name>
    <dbReference type="NCBI Taxonomy" id="1963862"/>
    <lineage>
        <taxon>Bacteria</taxon>
        <taxon>Pseudomonadati</taxon>
        <taxon>Spirochaetota</taxon>
        <taxon>Spirochaetia</taxon>
        <taxon>Spirochaetales</taxon>
        <taxon>Spirochaetaceae</taxon>
        <taxon>Marispirochaeta</taxon>
    </lineage>
</organism>
<evidence type="ECO:0000256" key="10">
    <source>
        <dbReference type="HAMAP-Rule" id="MF_01470"/>
    </source>
</evidence>
<dbReference type="GO" id="GO:0016787">
    <property type="term" value="F:hydrolase activity"/>
    <property type="evidence" value="ECO:0007669"/>
    <property type="project" value="UniProtKB-KW"/>
</dbReference>
<dbReference type="Proteomes" id="UP000192343">
    <property type="component" value="Unassembled WGS sequence"/>
</dbReference>
<dbReference type="EMBL" id="MWQY01000019">
    <property type="protein sequence ID" value="ORC32843.1"/>
    <property type="molecule type" value="Genomic_DNA"/>
</dbReference>
<keyword evidence="7 10" id="KW-0238">DNA-binding</keyword>
<comment type="similarity">
    <text evidence="10">Belongs to the CRISPR-associated endonuclease Cas1 family.</text>
</comment>
<evidence type="ECO:0000256" key="1">
    <source>
        <dbReference type="ARBA" id="ARBA00022722"/>
    </source>
</evidence>
<keyword evidence="8 10" id="KW-0464">Manganese</keyword>
<evidence type="ECO:0000256" key="4">
    <source>
        <dbReference type="ARBA" id="ARBA00022801"/>
    </source>
</evidence>
<dbReference type="STRING" id="1963862.B4O97_15425"/>
<dbReference type="GO" id="GO:0004520">
    <property type="term" value="F:DNA endonuclease activity"/>
    <property type="evidence" value="ECO:0007669"/>
    <property type="project" value="InterPro"/>
</dbReference>
<name>A0A1Y1RVY1_9SPIO</name>
<keyword evidence="4 10" id="KW-0378">Hydrolase</keyword>
<comment type="cofactor">
    <cofactor evidence="10">
        <name>Mg(2+)</name>
        <dbReference type="ChEBI" id="CHEBI:18420"/>
    </cofactor>
    <cofactor evidence="10">
        <name>Mn(2+)</name>
        <dbReference type="ChEBI" id="CHEBI:29035"/>
    </cofactor>
</comment>
<dbReference type="EC" id="3.1.-.-" evidence="10"/>
<dbReference type="InterPro" id="IPR042206">
    <property type="entry name" value="CRISPR-assoc_Cas1_C"/>
</dbReference>
<dbReference type="AlphaFoldDB" id="A0A1Y1RVY1"/>
<keyword evidence="12" id="KW-1185">Reference proteome</keyword>
<keyword evidence="5 10" id="KW-0460">Magnesium</keyword>
<feature type="binding site" evidence="10">
    <location>
        <position position="166"/>
    </location>
    <ligand>
        <name>Mn(2+)</name>
        <dbReference type="ChEBI" id="CHEBI:29035"/>
    </ligand>
</feature>
<dbReference type="InterPro" id="IPR019856">
    <property type="entry name" value="CRISPR-assoc_Cas1_DVULG"/>
</dbReference>
<comment type="subunit">
    <text evidence="9 10">Homodimer, forms a heterotetramer with a Cas2 homodimer.</text>
</comment>
<dbReference type="HAMAP" id="MF_01470">
    <property type="entry name" value="Cas1"/>
    <property type="match status" value="1"/>
</dbReference>
<dbReference type="Pfam" id="PF01867">
    <property type="entry name" value="Cas_Cas1"/>
    <property type="match status" value="1"/>
</dbReference>
<dbReference type="GO" id="GO:0043571">
    <property type="term" value="P:maintenance of CRISPR repeat elements"/>
    <property type="evidence" value="ECO:0007669"/>
    <property type="project" value="UniProtKB-UniRule"/>
</dbReference>
<evidence type="ECO:0000256" key="6">
    <source>
        <dbReference type="ARBA" id="ARBA00023118"/>
    </source>
</evidence>
<protein>
    <recommendedName>
        <fullName evidence="10">CRISPR-associated endonuclease Cas1</fullName>
        <ecNumber evidence="10">3.1.-.-</ecNumber>
    </recommendedName>
</protein>
<dbReference type="RefSeq" id="WP_083052194.1">
    <property type="nucleotide sequence ID" value="NZ_MWQY01000019.1"/>
</dbReference>
<evidence type="ECO:0000313" key="12">
    <source>
        <dbReference type="Proteomes" id="UP000192343"/>
    </source>
</evidence>
<reference evidence="11 12" key="1">
    <citation type="submission" date="2017-03" db="EMBL/GenBank/DDBJ databases">
        <title>Draft Genome sequence of Marispirochaeta sp. strain JC444.</title>
        <authorList>
            <person name="Shivani Y."/>
            <person name="Subhash Y."/>
            <person name="Sasikala C."/>
            <person name="Ramana C."/>
        </authorList>
    </citation>
    <scope>NUCLEOTIDE SEQUENCE [LARGE SCALE GENOMIC DNA]</scope>
    <source>
        <strain evidence="11 12">JC444</strain>
    </source>
</reference>
<keyword evidence="2 10" id="KW-0479">Metal-binding</keyword>
<dbReference type="NCBIfam" id="TIGR00287">
    <property type="entry name" value="cas1"/>
    <property type="match status" value="1"/>
</dbReference>
<dbReference type="GO" id="GO:0046872">
    <property type="term" value="F:metal ion binding"/>
    <property type="evidence" value="ECO:0007669"/>
    <property type="project" value="UniProtKB-UniRule"/>
</dbReference>
<dbReference type="PANTHER" id="PTHR34353">
    <property type="entry name" value="CRISPR-ASSOCIATED ENDONUCLEASE CAS1 1"/>
    <property type="match status" value="1"/>
</dbReference>
<dbReference type="OrthoDB" id="9803119at2"/>
<comment type="function">
    <text evidence="10">CRISPR (clustered regularly interspaced short palindromic repeat), is an adaptive immune system that provides protection against mobile genetic elements (viruses, transposable elements and conjugative plasmids). CRISPR clusters contain spacers, sequences complementary to antecedent mobile elements, and target invading nucleic acids. CRISPR clusters are transcribed and processed into CRISPR RNA (crRNA). Acts as a dsDNA endonuclease. Involved in the integration of spacer DNA into the CRISPR cassette.</text>
</comment>
<comment type="caution">
    <text evidence="11">The sequence shown here is derived from an EMBL/GenBank/DDBJ whole genome shotgun (WGS) entry which is preliminary data.</text>
</comment>
<evidence type="ECO:0000256" key="2">
    <source>
        <dbReference type="ARBA" id="ARBA00022723"/>
    </source>
</evidence>
<proteinExistence type="inferred from homology"/>
<evidence type="ECO:0000313" key="11">
    <source>
        <dbReference type="EMBL" id="ORC32843.1"/>
    </source>
</evidence>
<evidence type="ECO:0000256" key="8">
    <source>
        <dbReference type="ARBA" id="ARBA00023211"/>
    </source>
</evidence>
<evidence type="ECO:0000256" key="5">
    <source>
        <dbReference type="ARBA" id="ARBA00022842"/>
    </source>
</evidence>
<sequence>MRKLLNTLYVSTQGSYLHKEGETVIVEQGQQKLLQLPIHTIGNIICFGNVLCSPYLLGLCAERDISVSYMTEYGRFLASVNGPVRGNVLLRRQQYRQTDNPEKTKSIAANIVAAKLANSRVVLNRAQRDHGMKTDLQSISDASEQLSGLIRQIDRTETTDELRGIEGTGAARYFGVFNHLIIDQKEGFYFKERSRRPPLDAVNAMLSFTYTILTHDIRSALETVGLDPAVGFLHRDRPGRPSLALDLLEEFRSVIADRLVLSLINRRQVSPAGFTIAENGAVVMDTDTRKILLTEYQNRKQKEVYHPYIEEKVQIGLLFFVQANLLARHIRGDIDGYPPFFWR</sequence>
<dbReference type="NCBIfam" id="TIGR03640">
    <property type="entry name" value="cas1_DVULG"/>
    <property type="match status" value="1"/>
</dbReference>
<dbReference type="InterPro" id="IPR042211">
    <property type="entry name" value="CRISPR-assoc_Cas1_N"/>
</dbReference>
<feature type="binding site" evidence="10">
    <location>
        <position position="249"/>
    </location>
    <ligand>
        <name>Mn(2+)</name>
        <dbReference type="ChEBI" id="CHEBI:29035"/>
    </ligand>
</feature>
<dbReference type="InterPro" id="IPR002729">
    <property type="entry name" value="CRISPR-assoc_Cas1"/>
</dbReference>
<keyword evidence="1 10" id="KW-0540">Nuclease</keyword>